<dbReference type="SUPFAM" id="SSF88723">
    <property type="entry name" value="PIN domain-like"/>
    <property type="match status" value="1"/>
</dbReference>
<dbReference type="NCBIfam" id="TIGR03696">
    <property type="entry name" value="Rhs_assc_core"/>
    <property type="match status" value="1"/>
</dbReference>
<dbReference type="EMBL" id="QFQP01000088">
    <property type="protein sequence ID" value="PZR03466.1"/>
    <property type="molecule type" value="Genomic_DNA"/>
</dbReference>
<feature type="compositionally biased region" description="Acidic residues" evidence="1">
    <location>
        <begin position="12"/>
        <end position="21"/>
    </location>
</feature>
<feature type="region of interest" description="Disordered" evidence="1">
    <location>
        <begin position="1"/>
        <end position="21"/>
    </location>
</feature>
<sequence length="531" mass="56522">MVSTRTWKWAGEDGEEEVDEDGNATAWVGPFRVGEGAQRFGHDGLGSVTSQSDGVFTSTAEYSAWGQISTAGAMPSSAAYAGGRVESPLGLNYNRRRWLDSTSGTFLSRDDLGATTYLTRPNGIGASSYSGGNPLINSDPDGRDLLDWAKLIFTPPSVGGGYWLSRQAQANTNIAAQYAREAPAQNYEAYEFVVGAAQKATDDAIDNTAYDSNATKRSLGAESLADLESAASSAVTRFVVGIPFGVINTVTRPHRVVQGIGTIPSRFVHGVATAMDSNLPVEARVVGASEAWGAASEAVLLFASFLKGVGINGRTLGRSQPAIASSPLSSSAKEALSTLESDKAALASRLQAPRWEPTVDPALSNWEGEGGALSQGAQSPRLRIRIIGDSNLFQDRPGVSGTRAIADSILADESIEILVPRSILNEVQQTPTQLARIRASKALVVEIPDPDITPFEQAHAPTRAGVKLMSRNFSPNDALLAAAADREGLPVLTTNYKLKTQIENRQVFNRVRILRIGKDINHPLDIIKSTQ</sequence>
<accession>A0A2W5SVA5</accession>
<evidence type="ECO:0000313" key="3">
    <source>
        <dbReference type="Proteomes" id="UP000249061"/>
    </source>
</evidence>
<gene>
    <name evidence="2" type="ORF">DI536_35990</name>
</gene>
<dbReference type="Gene3D" id="2.180.10.10">
    <property type="entry name" value="RHS repeat-associated core"/>
    <property type="match status" value="1"/>
</dbReference>
<evidence type="ECO:0008006" key="4">
    <source>
        <dbReference type="Google" id="ProtNLM"/>
    </source>
</evidence>
<name>A0A2W5SVA5_9BACT</name>
<protein>
    <recommendedName>
        <fullName evidence="4">PIN domain-containing protein</fullName>
    </recommendedName>
</protein>
<dbReference type="AlphaFoldDB" id="A0A2W5SVA5"/>
<reference evidence="2 3" key="1">
    <citation type="submission" date="2017-08" db="EMBL/GenBank/DDBJ databases">
        <title>Infants hospitalized years apart are colonized by the same room-sourced microbial strains.</title>
        <authorList>
            <person name="Brooks B."/>
            <person name="Olm M.R."/>
            <person name="Firek B.A."/>
            <person name="Baker R."/>
            <person name="Thomas B.C."/>
            <person name="Morowitz M.J."/>
            <person name="Banfield J.F."/>
        </authorList>
    </citation>
    <scope>NUCLEOTIDE SEQUENCE [LARGE SCALE GENOMIC DNA]</scope>
    <source>
        <strain evidence="2">S2_003_000_R2_14</strain>
    </source>
</reference>
<dbReference type="InterPro" id="IPR022385">
    <property type="entry name" value="Rhs_assc_core"/>
</dbReference>
<evidence type="ECO:0000313" key="2">
    <source>
        <dbReference type="EMBL" id="PZR03466.1"/>
    </source>
</evidence>
<dbReference type="Proteomes" id="UP000249061">
    <property type="component" value="Unassembled WGS sequence"/>
</dbReference>
<dbReference type="InterPro" id="IPR029060">
    <property type="entry name" value="PIN-like_dom_sf"/>
</dbReference>
<proteinExistence type="predicted"/>
<comment type="caution">
    <text evidence="2">The sequence shown here is derived from an EMBL/GenBank/DDBJ whole genome shotgun (WGS) entry which is preliminary data.</text>
</comment>
<organism evidence="2 3">
    <name type="scientific">Archangium gephyra</name>
    <dbReference type="NCBI Taxonomy" id="48"/>
    <lineage>
        <taxon>Bacteria</taxon>
        <taxon>Pseudomonadati</taxon>
        <taxon>Myxococcota</taxon>
        <taxon>Myxococcia</taxon>
        <taxon>Myxococcales</taxon>
        <taxon>Cystobacterineae</taxon>
        <taxon>Archangiaceae</taxon>
        <taxon>Archangium</taxon>
    </lineage>
</organism>
<evidence type="ECO:0000256" key="1">
    <source>
        <dbReference type="SAM" id="MobiDB-lite"/>
    </source>
</evidence>